<evidence type="ECO:0000313" key="2">
    <source>
        <dbReference type="EMBL" id="MBA4619461.1"/>
    </source>
</evidence>
<name>A0A7C9CJ64_OPUST</name>
<dbReference type="EMBL" id="GISG01025493">
    <property type="protein sequence ID" value="MBA4619461.1"/>
    <property type="molecule type" value="Transcribed_RNA"/>
</dbReference>
<proteinExistence type="predicted"/>
<feature type="region of interest" description="Disordered" evidence="1">
    <location>
        <begin position="1"/>
        <end position="43"/>
    </location>
</feature>
<organism evidence="2">
    <name type="scientific">Opuntia streptacantha</name>
    <name type="common">Prickly pear cactus</name>
    <name type="synonym">Opuntia cardona</name>
    <dbReference type="NCBI Taxonomy" id="393608"/>
    <lineage>
        <taxon>Eukaryota</taxon>
        <taxon>Viridiplantae</taxon>
        <taxon>Streptophyta</taxon>
        <taxon>Embryophyta</taxon>
        <taxon>Tracheophyta</taxon>
        <taxon>Spermatophyta</taxon>
        <taxon>Magnoliopsida</taxon>
        <taxon>eudicotyledons</taxon>
        <taxon>Gunneridae</taxon>
        <taxon>Pentapetalae</taxon>
        <taxon>Caryophyllales</taxon>
        <taxon>Cactineae</taxon>
        <taxon>Cactaceae</taxon>
        <taxon>Opuntioideae</taxon>
        <taxon>Opuntia</taxon>
    </lineage>
</organism>
<evidence type="ECO:0000256" key="1">
    <source>
        <dbReference type="SAM" id="MobiDB-lite"/>
    </source>
</evidence>
<dbReference type="AlphaFoldDB" id="A0A7C9CJ64"/>
<reference evidence="2" key="2">
    <citation type="submission" date="2020-07" db="EMBL/GenBank/DDBJ databases">
        <authorList>
            <person name="Vera ALvarez R."/>
            <person name="Arias-Moreno D.M."/>
            <person name="Jimenez-Jacinto V."/>
            <person name="Jimenez-Bremont J.F."/>
            <person name="Swaminathan K."/>
            <person name="Moose S.P."/>
            <person name="Guerrero-Gonzalez M.L."/>
            <person name="Marino-Ramirez L."/>
            <person name="Landsman D."/>
            <person name="Rodriguez-Kessler M."/>
            <person name="Delgado-Sanchez P."/>
        </authorList>
    </citation>
    <scope>NUCLEOTIDE SEQUENCE</scope>
    <source>
        <tissue evidence="2">Cladode</tissue>
    </source>
</reference>
<accession>A0A7C9CJ64</accession>
<reference evidence="2" key="1">
    <citation type="journal article" date="2013" name="J. Plant Res.">
        <title>Effect of fungi and light on seed germination of three Opuntia species from semiarid lands of central Mexico.</title>
        <authorList>
            <person name="Delgado-Sanchez P."/>
            <person name="Jimenez-Bremont J.F."/>
            <person name="Guerrero-Gonzalez Mde L."/>
            <person name="Flores J."/>
        </authorList>
    </citation>
    <scope>NUCLEOTIDE SEQUENCE</scope>
    <source>
        <tissue evidence="2">Cladode</tissue>
    </source>
</reference>
<feature type="compositionally biased region" description="Polar residues" evidence="1">
    <location>
        <begin position="17"/>
        <end position="35"/>
    </location>
</feature>
<sequence length="104" mass="10915">METSPLRLKVGSGRFPGTSNAFDLSPSRRPNSTLNEGPPVRTTESLAARAKISAQDTTPGQRASTACFAFRTVSNPSPASERLSGASFSASLFGEKIITEASQP</sequence>
<protein>
    <submittedName>
        <fullName evidence="2">Uncharacterized protein</fullName>
    </submittedName>
</protein>